<reference evidence="2" key="1">
    <citation type="submission" date="2011-11" db="EMBL/GenBank/DDBJ databases">
        <title>Escape from toxin-antitoxin mediated abortive infection can occur by recombination within a generalized transducing phage of Pectobacterium atrosepticum.</title>
        <authorList>
            <person name="Blower T.R."/>
            <person name="Evans T.J."/>
            <person name="Przybilski R."/>
            <person name="Fineran P.C."/>
            <person name="Salmond G.P.C."/>
        </authorList>
    </citation>
    <scope>NUCLEOTIDE SEQUENCE [LARGE SCALE GENOMIC DNA]</scope>
</reference>
<accession>K9L5L4</accession>
<name>K9L5L4_9CAUD</name>
<gene>
    <name evidence="1" type="ORF">phiTE_116</name>
</gene>
<dbReference type="KEGG" id="vg:14515311"/>
<sequence length="75" mass="8805">MTNIPQGKVLNEHERQPLRVELAERKARHVELCKIDVYTDQYTPWERVEHSADLTASSHDIEAIEMSLETGRRIY</sequence>
<proteinExistence type="predicted"/>
<keyword evidence="2" id="KW-1185">Reference proteome</keyword>
<protein>
    <submittedName>
        <fullName evidence="1">Uncharacterized protein</fullName>
    </submittedName>
</protein>
<dbReference type="RefSeq" id="YP_007392578.1">
    <property type="nucleotide sequence ID" value="NC_020201.1"/>
</dbReference>
<reference evidence="1 2" key="2">
    <citation type="journal article" date="2012" name="PLoS Genet.">
        <title>Viral evasion of a bacterial suicide system by RNA-based molecular mimicry enables infectious altruism.</title>
        <authorList>
            <person name="Blower T.R."/>
            <person name="Evans T.J."/>
            <person name="Przybilski R."/>
            <person name="Fineran P.C."/>
            <person name="Salmond G.P."/>
        </authorList>
    </citation>
    <scope>NUCLEOTIDE SEQUENCE [LARGE SCALE GENOMIC DNA]</scope>
</reference>
<dbReference type="EMBL" id="JQ015307">
    <property type="protein sequence ID" value="AEZ66282.1"/>
    <property type="molecule type" value="Genomic_DNA"/>
</dbReference>
<evidence type="ECO:0000313" key="2">
    <source>
        <dbReference type="Proteomes" id="UP000010999"/>
    </source>
</evidence>
<dbReference type="GeneID" id="14515311"/>
<dbReference type="Proteomes" id="UP000010999">
    <property type="component" value="Segment"/>
</dbReference>
<evidence type="ECO:0000313" key="1">
    <source>
        <dbReference type="EMBL" id="AEZ66282.1"/>
    </source>
</evidence>
<organism evidence="1 2">
    <name type="scientific">Pectobacterium phage phiTE</name>
    <dbReference type="NCBI Taxonomy" id="1116482"/>
    <lineage>
        <taxon>Viruses</taxon>
        <taxon>Duplodnaviria</taxon>
        <taxon>Heunggongvirae</taxon>
        <taxon>Uroviricota</taxon>
        <taxon>Caudoviricetes</taxon>
        <taxon>Vequintavirinae</taxon>
        <taxon>Certrevirus</taxon>
        <taxon>Certrevirus phiTE</taxon>
    </lineage>
</organism>